<organism evidence="2 3">
    <name type="scientific">Algoriphagus hitonicola</name>
    <dbReference type="NCBI Taxonomy" id="435880"/>
    <lineage>
        <taxon>Bacteria</taxon>
        <taxon>Pseudomonadati</taxon>
        <taxon>Bacteroidota</taxon>
        <taxon>Cytophagia</taxon>
        <taxon>Cytophagales</taxon>
        <taxon>Cyclobacteriaceae</taxon>
        <taxon>Algoriphagus</taxon>
    </lineage>
</organism>
<dbReference type="InterPro" id="IPR002931">
    <property type="entry name" value="Transglutaminase-like"/>
</dbReference>
<dbReference type="Proteomes" id="UP000199642">
    <property type="component" value="Unassembled WGS sequence"/>
</dbReference>
<evidence type="ECO:0000313" key="3">
    <source>
        <dbReference type="Proteomes" id="UP000199642"/>
    </source>
</evidence>
<dbReference type="OrthoDB" id="9804872at2"/>
<accession>A0A1I2NRU9</accession>
<dbReference type="SMART" id="SM00460">
    <property type="entry name" value="TGc"/>
    <property type="match status" value="1"/>
</dbReference>
<feature type="domain" description="Transglutaminase-like" evidence="1">
    <location>
        <begin position="320"/>
        <end position="385"/>
    </location>
</feature>
<name>A0A1I2NRU9_9BACT</name>
<dbReference type="Pfam" id="PF01841">
    <property type="entry name" value="Transglut_core"/>
    <property type="match status" value="1"/>
</dbReference>
<dbReference type="PROSITE" id="PS51257">
    <property type="entry name" value="PROKAR_LIPOPROTEIN"/>
    <property type="match status" value="1"/>
</dbReference>
<dbReference type="STRING" id="435880.SAMN04487988_101280"/>
<dbReference type="RefSeq" id="WP_092788455.1">
    <property type="nucleotide sequence ID" value="NZ_FOPC01000001.1"/>
</dbReference>
<dbReference type="AlphaFoldDB" id="A0A1I2NRU9"/>
<dbReference type="EMBL" id="FOPC01000001">
    <property type="protein sequence ID" value="SFG06644.1"/>
    <property type="molecule type" value="Genomic_DNA"/>
</dbReference>
<dbReference type="PANTHER" id="PTHR38339:SF1">
    <property type="entry name" value="TRANSGLUTAMINASE-LIKE DOMAIN-CONTAINING PROTEIN"/>
    <property type="match status" value="1"/>
</dbReference>
<proteinExistence type="predicted"/>
<dbReference type="SUPFAM" id="SSF54001">
    <property type="entry name" value="Cysteine proteinases"/>
    <property type="match status" value="1"/>
</dbReference>
<reference evidence="3" key="1">
    <citation type="submission" date="2016-10" db="EMBL/GenBank/DDBJ databases">
        <authorList>
            <person name="Varghese N."/>
            <person name="Submissions S."/>
        </authorList>
    </citation>
    <scope>NUCLEOTIDE SEQUENCE [LARGE SCALE GENOMIC DNA]</scope>
    <source>
        <strain evidence="3">DSM 19315</strain>
    </source>
</reference>
<dbReference type="PANTHER" id="PTHR38339">
    <property type="entry name" value="TRANSGLUTAMINASE DOMAIN PROTEIN"/>
    <property type="match status" value="1"/>
</dbReference>
<dbReference type="Gene3D" id="3.10.620.30">
    <property type="match status" value="1"/>
</dbReference>
<protein>
    <submittedName>
        <fullName evidence="2">Transglutaminase-like superfamily protein</fullName>
    </submittedName>
</protein>
<evidence type="ECO:0000259" key="1">
    <source>
        <dbReference type="SMART" id="SM00460"/>
    </source>
</evidence>
<keyword evidence="3" id="KW-1185">Reference proteome</keyword>
<gene>
    <name evidence="2" type="ORF">SAMN04487988_101280</name>
</gene>
<sequence>MRKLKYVILGVALGIFSCQSTPEKENQITETEETPSEDRVSIAEIEVGIKSFIDQKTVENGGYFPVKDENHDLRMKLVRVHTEYLSNLGPQSHFACVDLVDESGDVYDVDFFMEGTPGDMDVTRTSVHKLNGKPFYSWKQNKEDKTWYRVALEESNNTLLGVIEGEDAFEFYYNASVPPLDGPAKMWVPLAESDEFQTVTIESIEVPGKQQNLKDQIYDNNLLFMELGPEDSGKELEIVYSVKRKEKGPYEASAPDPAVYLASNILMPKGGRFEEIAKEALGEKINDSHLVQARALYDYIIDNMRYMKFGDFGKGDSNYACDSKTGNCTEFHSFFISLARSVGIPAKFSIGASIPSDRNDGGIDGYHCWAEFYADGKWWPVDISEANKYTALATYYFGRHPANRIELSRGRDLQVSPGPASGPINFIAYPYLEIDGEEVKVNSRFSFMRKVNS</sequence>
<evidence type="ECO:0000313" key="2">
    <source>
        <dbReference type="EMBL" id="SFG06644.1"/>
    </source>
</evidence>
<dbReference type="InterPro" id="IPR038765">
    <property type="entry name" value="Papain-like_cys_pep_sf"/>
</dbReference>